<gene>
    <name evidence="2" type="ORF">BDV23DRAFT_160813</name>
</gene>
<name>A0A5N7C0B1_PETAA</name>
<dbReference type="EMBL" id="ML735291">
    <property type="protein sequence ID" value="KAE8387526.1"/>
    <property type="molecule type" value="Genomic_DNA"/>
</dbReference>
<sequence length="101" mass="11864">MFYRTAFPQVCPRHAGADQKMHTQHSSERRHHLIPLSSLQMLSLCPVLSPFFPFFFIVLFCVLVKFPYLNEFNLSFYLFLLLDWFSVNPFGNTSDQCGRLI</sequence>
<dbReference type="Proteomes" id="UP000326877">
    <property type="component" value="Unassembled WGS sequence"/>
</dbReference>
<proteinExistence type="predicted"/>
<organism evidence="2">
    <name type="scientific">Petromyces alliaceus</name>
    <name type="common">Aspergillus alliaceus</name>
    <dbReference type="NCBI Taxonomy" id="209559"/>
    <lineage>
        <taxon>Eukaryota</taxon>
        <taxon>Fungi</taxon>
        <taxon>Dikarya</taxon>
        <taxon>Ascomycota</taxon>
        <taxon>Pezizomycotina</taxon>
        <taxon>Eurotiomycetes</taxon>
        <taxon>Eurotiomycetidae</taxon>
        <taxon>Eurotiales</taxon>
        <taxon>Aspergillaceae</taxon>
        <taxon>Aspergillus</taxon>
        <taxon>Aspergillus subgen. Circumdati</taxon>
    </lineage>
</organism>
<evidence type="ECO:0000313" key="2">
    <source>
        <dbReference type="EMBL" id="KAE8387526.1"/>
    </source>
</evidence>
<evidence type="ECO:0000256" key="1">
    <source>
        <dbReference type="SAM" id="Phobius"/>
    </source>
</evidence>
<keyword evidence="1" id="KW-1133">Transmembrane helix</keyword>
<reference evidence="2" key="1">
    <citation type="submission" date="2019-04" db="EMBL/GenBank/DDBJ databases">
        <title>Friends and foes A comparative genomics studyof 23 Aspergillus species from section Flavi.</title>
        <authorList>
            <consortium name="DOE Joint Genome Institute"/>
            <person name="Kjaerbolling I."/>
            <person name="Vesth T."/>
            <person name="Frisvad J.C."/>
            <person name="Nybo J.L."/>
            <person name="Theobald S."/>
            <person name="Kildgaard S."/>
            <person name="Isbrandt T."/>
            <person name="Kuo A."/>
            <person name="Sato A."/>
            <person name="Lyhne E.K."/>
            <person name="Kogle M.E."/>
            <person name="Wiebenga A."/>
            <person name="Kun R.S."/>
            <person name="Lubbers R.J."/>
            <person name="Makela M.R."/>
            <person name="Barry K."/>
            <person name="Chovatia M."/>
            <person name="Clum A."/>
            <person name="Daum C."/>
            <person name="Haridas S."/>
            <person name="He G."/>
            <person name="LaButti K."/>
            <person name="Lipzen A."/>
            <person name="Mondo S."/>
            <person name="Riley R."/>
            <person name="Salamov A."/>
            <person name="Simmons B.A."/>
            <person name="Magnuson J.K."/>
            <person name="Henrissat B."/>
            <person name="Mortensen U.H."/>
            <person name="Larsen T.O."/>
            <person name="Devries R.P."/>
            <person name="Grigoriev I.V."/>
            <person name="Machida M."/>
            <person name="Baker S.E."/>
            <person name="Andersen M.R."/>
        </authorList>
    </citation>
    <scope>NUCLEOTIDE SEQUENCE [LARGE SCALE GENOMIC DNA]</scope>
    <source>
        <strain evidence="2">IBT 14317</strain>
    </source>
</reference>
<keyword evidence="1" id="KW-0472">Membrane</keyword>
<keyword evidence="1" id="KW-0812">Transmembrane</keyword>
<protein>
    <submittedName>
        <fullName evidence="2">Uncharacterized protein</fullName>
    </submittedName>
</protein>
<dbReference type="AlphaFoldDB" id="A0A5N7C0B1"/>
<feature type="transmembrane region" description="Helical" evidence="1">
    <location>
        <begin position="39"/>
        <end position="68"/>
    </location>
</feature>
<accession>A0A5N7C0B1</accession>